<dbReference type="HOGENOM" id="CLU_1646900_0_0_1"/>
<dbReference type="RefSeq" id="XP_005788472.1">
    <property type="nucleotide sequence ID" value="XM_005788415.1"/>
</dbReference>
<organism evidence="3 4">
    <name type="scientific">Emiliania huxleyi (strain CCMP1516)</name>
    <dbReference type="NCBI Taxonomy" id="280463"/>
    <lineage>
        <taxon>Eukaryota</taxon>
        <taxon>Haptista</taxon>
        <taxon>Haptophyta</taxon>
        <taxon>Prymnesiophyceae</taxon>
        <taxon>Isochrysidales</taxon>
        <taxon>Noelaerhabdaceae</taxon>
        <taxon>Emiliania</taxon>
    </lineage>
</organism>
<dbReference type="InterPro" id="IPR011992">
    <property type="entry name" value="EF-hand-dom_pair"/>
</dbReference>
<dbReference type="KEGG" id="ehx:EMIHUDRAFT_226894"/>
<dbReference type="InterPro" id="IPR018247">
    <property type="entry name" value="EF_Hand_1_Ca_BS"/>
</dbReference>
<feature type="domain" description="EF-hand" evidence="2">
    <location>
        <begin position="110"/>
        <end position="158"/>
    </location>
</feature>
<accession>A0A0D3KJV8</accession>
<dbReference type="PROSITE" id="PS00018">
    <property type="entry name" value="EF_HAND_1"/>
    <property type="match status" value="1"/>
</dbReference>
<dbReference type="GO" id="GO:0005509">
    <property type="term" value="F:calcium ion binding"/>
    <property type="evidence" value="ECO:0007669"/>
    <property type="project" value="InterPro"/>
</dbReference>
<dbReference type="Gene3D" id="1.10.238.10">
    <property type="entry name" value="EF-hand"/>
    <property type="match status" value="1"/>
</dbReference>
<dbReference type="RefSeq" id="XP_005790794.1">
    <property type="nucleotide sequence ID" value="XM_005790737.1"/>
</dbReference>
<dbReference type="EnsemblProtists" id="EOD38365">
    <property type="protein sequence ID" value="EOD38365"/>
    <property type="gene ID" value="EMIHUDRAFT_224779"/>
</dbReference>
<dbReference type="GeneID" id="17281314"/>
<evidence type="ECO:0000313" key="4">
    <source>
        <dbReference type="Proteomes" id="UP000013827"/>
    </source>
</evidence>
<keyword evidence="4" id="KW-1185">Reference proteome</keyword>
<evidence type="ECO:0000256" key="1">
    <source>
        <dbReference type="ARBA" id="ARBA00022837"/>
    </source>
</evidence>
<evidence type="ECO:0000259" key="2">
    <source>
        <dbReference type="Pfam" id="PF13833"/>
    </source>
</evidence>
<dbReference type="Proteomes" id="UP000013827">
    <property type="component" value="Unassembled WGS sequence"/>
</dbReference>
<reference evidence="3" key="2">
    <citation type="submission" date="2024-10" db="UniProtKB">
        <authorList>
            <consortium name="EnsemblProtists"/>
        </authorList>
    </citation>
    <scope>IDENTIFICATION</scope>
</reference>
<name>A0A0D3KJV8_EMIH1</name>
<dbReference type="AlphaFoldDB" id="A0A0D3KJV8"/>
<evidence type="ECO:0000313" key="3">
    <source>
        <dbReference type="EnsemblProtists" id="EOD36043"/>
    </source>
</evidence>
<dbReference type="Pfam" id="PF13833">
    <property type="entry name" value="EF-hand_8"/>
    <property type="match status" value="1"/>
</dbReference>
<dbReference type="SUPFAM" id="SSF47473">
    <property type="entry name" value="EF-hand"/>
    <property type="match status" value="1"/>
</dbReference>
<proteinExistence type="predicted"/>
<keyword evidence="1" id="KW-0106">Calcium</keyword>
<dbReference type="InterPro" id="IPR002048">
    <property type="entry name" value="EF_hand_dom"/>
</dbReference>
<reference evidence="4" key="1">
    <citation type="journal article" date="2013" name="Nature">
        <title>Pan genome of the phytoplankton Emiliania underpins its global distribution.</title>
        <authorList>
            <person name="Read B.A."/>
            <person name="Kegel J."/>
            <person name="Klute M.J."/>
            <person name="Kuo A."/>
            <person name="Lefebvre S.C."/>
            <person name="Maumus F."/>
            <person name="Mayer C."/>
            <person name="Miller J."/>
            <person name="Monier A."/>
            <person name="Salamov A."/>
            <person name="Young J."/>
            <person name="Aguilar M."/>
            <person name="Claverie J.M."/>
            <person name="Frickenhaus S."/>
            <person name="Gonzalez K."/>
            <person name="Herman E.K."/>
            <person name="Lin Y.C."/>
            <person name="Napier J."/>
            <person name="Ogata H."/>
            <person name="Sarno A.F."/>
            <person name="Shmutz J."/>
            <person name="Schroeder D."/>
            <person name="de Vargas C."/>
            <person name="Verret F."/>
            <person name="von Dassow P."/>
            <person name="Valentin K."/>
            <person name="Van de Peer Y."/>
            <person name="Wheeler G."/>
            <person name="Dacks J.B."/>
            <person name="Delwiche C.F."/>
            <person name="Dyhrman S.T."/>
            <person name="Glockner G."/>
            <person name="John U."/>
            <person name="Richards T."/>
            <person name="Worden A.Z."/>
            <person name="Zhang X."/>
            <person name="Grigoriev I.V."/>
            <person name="Allen A.E."/>
            <person name="Bidle K."/>
            <person name="Borodovsky M."/>
            <person name="Bowler C."/>
            <person name="Brownlee C."/>
            <person name="Cock J.M."/>
            <person name="Elias M."/>
            <person name="Gladyshev V.N."/>
            <person name="Groth M."/>
            <person name="Guda C."/>
            <person name="Hadaegh A."/>
            <person name="Iglesias-Rodriguez M.D."/>
            <person name="Jenkins J."/>
            <person name="Jones B.M."/>
            <person name="Lawson T."/>
            <person name="Leese F."/>
            <person name="Lindquist E."/>
            <person name="Lobanov A."/>
            <person name="Lomsadze A."/>
            <person name="Malik S.B."/>
            <person name="Marsh M.E."/>
            <person name="Mackinder L."/>
            <person name="Mock T."/>
            <person name="Mueller-Roeber B."/>
            <person name="Pagarete A."/>
            <person name="Parker M."/>
            <person name="Probert I."/>
            <person name="Quesneville H."/>
            <person name="Raines C."/>
            <person name="Rensing S.A."/>
            <person name="Riano-Pachon D.M."/>
            <person name="Richier S."/>
            <person name="Rokitta S."/>
            <person name="Shiraiwa Y."/>
            <person name="Soanes D.M."/>
            <person name="van der Giezen M."/>
            <person name="Wahlund T.M."/>
            <person name="Williams B."/>
            <person name="Wilson W."/>
            <person name="Wolfe G."/>
            <person name="Wurch L.L."/>
        </authorList>
    </citation>
    <scope>NUCLEOTIDE SEQUENCE</scope>
</reference>
<dbReference type="KEGG" id="ehx:EMIHUDRAFT_224779"/>
<dbReference type="PaxDb" id="2903-EOD36043"/>
<protein>
    <recommendedName>
        <fullName evidence="2">EF-hand domain-containing protein</fullName>
    </recommendedName>
</protein>
<sequence length="161" mass="17067">MPGSSSLQPDQNARLREIFDALGDQATARAGRLIGIDGVGTALQLFGLELPPEEADSLPRTSLYPIASDLSCCVAGKLRFEEFVHTILTQPTPGTSSEEEIAAIYDLFSQQGVVTATSVQAAMEALSQPVSALLATDIVREADLDEDGVVSRDDFSQAALQ</sequence>
<dbReference type="EnsemblProtists" id="EOD36043">
    <property type="protein sequence ID" value="EOD36043"/>
    <property type="gene ID" value="EMIHUDRAFT_226894"/>
</dbReference>
<dbReference type="GeneID" id="17283635"/>